<comment type="similarity">
    <text evidence="6">Belongs to the DEAD box helicase family. DDX55/SPB4 subfamily.</text>
</comment>
<keyword evidence="3 9" id="KW-0347">Helicase</keyword>
<keyword evidence="5 10" id="KW-0694">RNA-binding</keyword>
<protein>
    <recommendedName>
        <fullName evidence="10">ATP-dependent RNA helicase</fullName>
        <ecNumber evidence="10">3.6.4.13</ecNumber>
    </recommendedName>
</protein>
<comment type="catalytic activity">
    <reaction evidence="7 10">
        <text>ATP + H2O = ADP + phosphate + H(+)</text>
        <dbReference type="Rhea" id="RHEA:13065"/>
        <dbReference type="ChEBI" id="CHEBI:15377"/>
        <dbReference type="ChEBI" id="CHEBI:15378"/>
        <dbReference type="ChEBI" id="CHEBI:30616"/>
        <dbReference type="ChEBI" id="CHEBI:43474"/>
        <dbReference type="ChEBI" id="CHEBI:456216"/>
        <dbReference type="EC" id="3.6.4.13"/>
    </reaction>
</comment>
<dbReference type="EMBL" id="LR784442">
    <property type="protein sequence ID" value="CAB3237243.1"/>
    <property type="molecule type" value="mRNA"/>
</dbReference>
<sequence>MNPNWKTVCPGLNEHLLDVIQSLGFRTMMPVQVATIPTFLKSKDVCVEAVTGSGKTLAFLIPLLQMLQRQKEKLKTHQIGGVIISPTRELASQIHEVLKCFYEPVKCPFESMLCIGGKGNIEKDISQFNDKGAHVIVGTPGRISYVFETCQQMQVGLKSLEVFILDEADRLLDLGFHKTLTNILRFLPKQRRTGLFSATQTDEVEQLIKAGMRNPVKIVVKQKVNQVLASNTAVNAVKTPSSLTNQYCICETPQKFPQLMSFLSKRNKEKILIFFSTCASVEYFGRAVKDLMGSNLTVLLLHGKVKKRRLQIFSKFRQLNSGVLICTDVMARGVDIPDVDWVLQYDPPSNASAFVHRCGRTARVGRKGNALVFLLESESAYVDFVEINQKAPMVEFPLDTDTTQQNWLNRLRSLSENDRAMMERGTRAFVSFIQAYVKHECNLIFRIKDLQLGELATGFGLLRLPKMPELKNKKITGFVQSDVDTRSIKYKDKVREKQRQEEIKKRENSDEVRPKYMSKKAKAWSETKIRKETRKIKKIKRKERKEKMAFNEDEMEELRKDAQIVKKLKNKKISKERYDEEIDGEEERLETELTST</sequence>
<keyword evidence="1 9" id="KW-0547">Nucleotide-binding</keyword>
<dbReference type="GO" id="GO:0005524">
    <property type="term" value="F:ATP binding"/>
    <property type="evidence" value="ECO:0007669"/>
    <property type="project" value="UniProtKB-UniRule"/>
</dbReference>
<reference evidence="14" key="1">
    <citation type="submission" date="2020-04" db="EMBL/GenBank/DDBJ databases">
        <authorList>
            <person name="Neveu A P."/>
        </authorList>
    </citation>
    <scope>NUCLEOTIDE SEQUENCE</scope>
    <source>
        <tissue evidence="14">Whole embryo</tissue>
    </source>
</reference>
<evidence type="ECO:0000256" key="2">
    <source>
        <dbReference type="ARBA" id="ARBA00022801"/>
    </source>
</evidence>
<dbReference type="GO" id="GO:0003724">
    <property type="term" value="F:RNA helicase activity"/>
    <property type="evidence" value="ECO:0007669"/>
    <property type="project" value="UniProtKB-EC"/>
</dbReference>
<comment type="domain">
    <text evidence="10">The Q motif is unique to and characteristic of the DEAD box family of RNA helicases and controls ATP binding and hydrolysis.</text>
</comment>
<dbReference type="Pfam" id="PF00270">
    <property type="entry name" value="DEAD"/>
    <property type="match status" value="1"/>
</dbReference>
<dbReference type="PANTHER" id="PTHR24031">
    <property type="entry name" value="RNA HELICASE"/>
    <property type="match status" value="1"/>
</dbReference>
<dbReference type="Pfam" id="PF13959">
    <property type="entry name" value="CTE_SPB4"/>
    <property type="match status" value="1"/>
</dbReference>
<dbReference type="CDD" id="cd18787">
    <property type="entry name" value="SF2_C_DEAD"/>
    <property type="match status" value="1"/>
</dbReference>
<evidence type="ECO:0000313" key="14">
    <source>
        <dbReference type="EMBL" id="CAB3237243.1"/>
    </source>
</evidence>
<feature type="domain" description="Helicase C-terminal" evidence="13">
    <location>
        <begin position="255"/>
        <end position="404"/>
    </location>
</feature>
<dbReference type="CDD" id="cd17960">
    <property type="entry name" value="DEADc_DDX55"/>
    <property type="match status" value="1"/>
</dbReference>
<dbReference type="Gene3D" id="3.40.50.300">
    <property type="entry name" value="P-loop containing nucleotide triphosphate hydrolases"/>
    <property type="match status" value="2"/>
</dbReference>
<dbReference type="PROSITE" id="PS51194">
    <property type="entry name" value="HELICASE_CTER"/>
    <property type="match status" value="1"/>
</dbReference>
<feature type="region of interest" description="Disordered" evidence="11">
    <location>
        <begin position="577"/>
        <end position="596"/>
    </location>
</feature>
<evidence type="ECO:0000256" key="11">
    <source>
        <dbReference type="SAM" id="MobiDB-lite"/>
    </source>
</evidence>
<gene>
    <name evidence="14" type="primary">Ddx55</name>
</gene>
<dbReference type="InterPro" id="IPR027417">
    <property type="entry name" value="P-loop_NTPase"/>
</dbReference>
<dbReference type="InterPro" id="IPR001650">
    <property type="entry name" value="Helicase_C-like"/>
</dbReference>
<evidence type="ECO:0000256" key="7">
    <source>
        <dbReference type="ARBA" id="ARBA00047984"/>
    </source>
</evidence>
<dbReference type="AlphaFoldDB" id="A0A6F9DA26"/>
<feature type="compositionally biased region" description="Acidic residues" evidence="11">
    <location>
        <begin position="579"/>
        <end position="589"/>
    </location>
</feature>
<evidence type="ECO:0000259" key="12">
    <source>
        <dbReference type="PROSITE" id="PS51192"/>
    </source>
</evidence>
<dbReference type="InterPro" id="IPR011545">
    <property type="entry name" value="DEAD/DEAH_box_helicase_dom"/>
</dbReference>
<dbReference type="InterPro" id="IPR014001">
    <property type="entry name" value="Helicase_ATP-bd"/>
</dbReference>
<dbReference type="GO" id="GO:0003723">
    <property type="term" value="F:RNA binding"/>
    <property type="evidence" value="ECO:0007669"/>
    <property type="project" value="UniProtKB-UniRule"/>
</dbReference>
<dbReference type="InterPro" id="IPR000629">
    <property type="entry name" value="RNA-helicase_DEAD-box_CS"/>
</dbReference>
<evidence type="ECO:0000256" key="4">
    <source>
        <dbReference type="ARBA" id="ARBA00022840"/>
    </source>
</evidence>
<comment type="subunit">
    <text evidence="8">Interacts with 28S rRNA. Interacts with double-stranded RNA substrates in vitro; the interaction stimulates ATPase activity.</text>
</comment>
<comment type="function">
    <text evidence="10">RNA helicase.</text>
</comment>
<feature type="domain" description="Helicase ATP-binding" evidence="12">
    <location>
        <begin position="36"/>
        <end position="218"/>
    </location>
</feature>
<name>A0A6F9DA26_9ASCI</name>
<dbReference type="SMART" id="SM00490">
    <property type="entry name" value="HELICc"/>
    <property type="match status" value="1"/>
</dbReference>
<dbReference type="InterPro" id="IPR025313">
    <property type="entry name" value="SPB4-like_CTE"/>
</dbReference>
<keyword evidence="2 9" id="KW-0378">Hydrolase</keyword>
<dbReference type="PROSITE" id="PS00039">
    <property type="entry name" value="DEAD_ATP_HELICASE"/>
    <property type="match status" value="1"/>
</dbReference>
<dbReference type="PROSITE" id="PS51192">
    <property type="entry name" value="HELICASE_ATP_BIND_1"/>
    <property type="match status" value="1"/>
</dbReference>
<dbReference type="SMART" id="SM00487">
    <property type="entry name" value="DEXDc"/>
    <property type="match status" value="1"/>
</dbReference>
<dbReference type="SMART" id="SM01178">
    <property type="entry name" value="DUF4217"/>
    <property type="match status" value="1"/>
</dbReference>
<dbReference type="FunFam" id="3.40.50.300:FF:000877">
    <property type="entry name" value="RNA helicase"/>
    <property type="match status" value="1"/>
</dbReference>
<evidence type="ECO:0000256" key="8">
    <source>
        <dbReference type="ARBA" id="ARBA00093562"/>
    </source>
</evidence>
<evidence type="ECO:0000256" key="3">
    <source>
        <dbReference type="ARBA" id="ARBA00022806"/>
    </source>
</evidence>
<evidence type="ECO:0000256" key="5">
    <source>
        <dbReference type="ARBA" id="ARBA00022884"/>
    </source>
</evidence>
<keyword evidence="4 9" id="KW-0067">ATP-binding</keyword>
<organism evidence="14">
    <name type="scientific">Phallusia mammillata</name>
    <dbReference type="NCBI Taxonomy" id="59560"/>
    <lineage>
        <taxon>Eukaryota</taxon>
        <taxon>Metazoa</taxon>
        <taxon>Chordata</taxon>
        <taxon>Tunicata</taxon>
        <taxon>Ascidiacea</taxon>
        <taxon>Phlebobranchia</taxon>
        <taxon>Ascidiidae</taxon>
        <taxon>Phallusia</taxon>
    </lineage>
</organism>
<dbReference type="SUPFAM" id="SSF52540">
    <property type="entry name" value="P-loop containing nucleoside triphosphate hydrolases"/>
    <property type="match status" value="1"/>
</dbReference>
<dbReference type="Pfam" id="PF00271">
    <property type="entry name" value="Helicase_C"/>
    <property type="match status" value="1"/>
</dbReference>
<evidence type="ECO:0000256" key="6">
    <source>
        <dbReference type="ARBA" id="ARBA00038002"/>
    </source>
</evidence>
<evidence type="ECO:0000259" key="13">
    <source>
        <dbReference type="PROSITE" id="PS51194"/>
    </source>
</evidence>
<evidence type="ECO:0000256" key="10">
    <source>
        <dbReference type="RuleBase" id="RU365068"/>
    </source>
</evidence>
<dbReference type="EC" id="3.6.4.13" evidence="10"/>
<proteinExistence type="evidence at transcript level"/>
<dbReference type="GO" id="GO:0016787">
    <property type="term" value="F:hydrolase activity"/>
    <property type="evidence" value="ECO:0007669"/>
    <property type="project" value="UniProtKB-KW"/>
</dbReference>
<accession>A0A6F9DA26</accession>
<evidence type="ECO:0000256" key="1">
    <source>
        <dbReference type="ARBA" id="ARBA00022741"/>
    </source>
</evidence>
<evidence type="ECO:0000256" key="9">
    <source>
        <dbReference type="RuleBase" id="RU000492"/>
    </source>
</evidence>
<dbReference type="FunFam" id="3.40.50.300:FF:001022">
    <property type="entry name" value="RNA helicase"/>
    <property type="match status" value="1"/>
</dbReference>